<dbReference type="Proteomes" id="UP001497383">
    <property type="component" value="Chromosome 1"/>
</dbReference>
<keyword evidence="3" id="KW-1185">Reference proteome</keyword>
<feature type="compositionally biased region" description="Polar residues" evidence="1">
    <location>
        <begin position="25"/>
        <end position="39"/>
    </location>
</feature>
<sequence>MQRIVSTNSDEGDDDDLQIINIVTNTRVPEIPSHSQSQDTRTRTRTHTHTHRGAQASPSSTMANTATSNLRTSGYPQTTLPNNRSSARLSAPPVRVVLDPDPQSTPHSAAVNDTETEIEEEEDNDNDNNNEDDEDLQITGEQRAESPYIDTPVGRITHSPSFIQRVIHFRRPTPTAQQHQHHQHHQQHHHHHQRYGTRQTNLTSRGVGPMQPFVSEHSGQTQNAMPTDRFIQRQGRLYRTHPNSRPHQVPALAITERRIREQIEQAYMRQGHGRGNGNGNSGPSPFSLEEGAQRFFYDLGPFSNQAIQRHLMIGGGVGEAEFDRQVMQTIEEDNQRIIDDRIRTESEYNRKFLQSKLKQAEVKQSKNTHTTTIKAGELLVCELCGVVLGDGAPEDFKGDPGYNANFVKYTQEYNTKAPWFCVYPFTVADVDLSKRIFVAKCGHTYCGRCVRNIVTRPKSKAEKNTVTGPTIGNPQIFAPRTCIADDCGKRFQGKSFIETFF</sequence>
<dbReference type="PANTHER" id="PTHR28042">
    <property type="entry name" value="E3 UBIQUITIN-PROTEIN LIGASE COMPLEX SLX5-SLX8 SUBUNIT SLX5"/>
    <property type="match status" value="1"/>
</dbReference>
<dbReference type="PANTHER" id="PTHR28042:SF1">
    <property type="entry name" value="E3 UBIQUITIN-PROTEIN LIGASE COMPLEX SLX5-SLX8 SUBUNIT SLX5"/>
    <property type="match status" value="1"/>
</dbReference>
<feature type="region of interest" description="Disordered" evidence="1">
    <location>
        <begin position="173"/>
        <end position="203"/>
    </location>
</feature>
<organism evidence="2 3">
    <name type="scientific">Lodderomyces beijingensis</name>
    <dbReference type="NCBI Taxonomy" id="1775926"/>
    <lineage>
        <taxon>Eukaryota</taxon>
        <taxon>Fungi</taxon>
        <taxon>Dikarya</taxon>
        <taxon>Ascomycota</taxon>
        <taxon>Saccharomycotina</taxon>
        <taxon>Pichiomycetes</taxon>
        <taxon>Debaryomycetaceae</taxon>
        <taxon>Candida/Lodderomyces clade</taxon>
        <taxon>Lodderomyces</taxon>
    </lineage>
</organism>
<proteinExistence type="predicted"/>
<evidence type="ECO:0000256" key="1">
    <source>
        <dbReference type="SAM" id="MobiDB-lite"/>
    </source>
</evidence>
<feature type="compositionally biased region" description="Basic residues" evidence="1">
    <location>
        <begin position="43"/>
        <end position="52"/>
    </location>
</feature>
<gene>
    <name evidence="2" type="ORF">LODBEIA_P05210</name>
</gene>
<dbReference type="InterPro" id="IPR038886">
    <property type="entry name" value="E3_SLX5/Rfp1"/>
</dbReference>
<feature type="compositionally biased region" description="Polar residues" evidence="1">
    <location>
        <begin position="56"/>
        <end position="88"/>
    </location>
</feature>
<feature type="region of interest" description="Disordered" evidence="1">
    <location>
        <begin position="25"/>
        <end position="155"/>
    </location>
</feature>
<reference evidence="2 3" key="1">
    <citation type="submission" date="2024-03" db="EMBL/GenBank/DDBJ databases">
        <authorList>
            <person name="Brejova B."/>
        </authorList>
    </citation>
    <scope>NUCLEOTIDE SEQUENCE [LARGE SCALE GENOMIC DNA]</scope>
    <source>
        <strain evidence="2 3">CBS 14171</strain>
    </source>
</reference>
<dbReference type="GeneID" id="92205717"/>
<name>A0ABP0ZDQ4_9ASCO</name>
<accession>A0ABP0ZDQ4</accession>
<dbReference type="RefSeq" id="XP_066827459.1">
    <property type="nucleotide sequence ID" value="XM_066975517.1"/>
</dbReference>
<evidence type="ECO:0000313" key="3">
    <source>
        <dbReference type="Proteomes" id="UP001497383"/>
    </source>
</evidence>
<protein>
    <recommendedName>
        <fullName evidence="4">RING-type domain-containing protein</fullName>
    </recommendedName>
</protein>
<feature type="compositionally biased region" description="Basic residues" evidence="1">
    <location>
        <begin position="179"/>
        <end position="195"/>
    </location>
</feature>
<dbReference type="EMBL" id="OZ022405">
    <property type="protein sequence ID" value="CAK9435881.1"/>
    <property type="molecule type" value="Genomic_DNA"/>
</dbReference>
<evidence type="ECO:0008006" key="4">
    <source>
        <dbReference type="Google" id="ProtNLM"/>
    </source>
</evidence>
<evidence type="ECO:0000313" key="2">
    <source>
        <dbReference type="EMBL" id="CAK9435881.1"/>
    </source>
</evidence>
<feature type="region of interest" description="Disordered" evidence="1">
    <location>
        <begin position="269"/>
        <end position="288"/>
    </location>
</feature>
<feature type="compositionally biased region" description="Acidic residues" evidence="1">
    <location>
        <begin position="114"/>
        <end position="136"/>
    </location>
</feature>